<dbReference type="CDD" id="cd04301">
    <property type="entry name" value="NAT_SF"/>
    <property type="match status" value="1"/>
</dbReference>
<reference evidence="3 4" key="1">
    <citation type="journal article" date="2013" name="Genome Biol. Evol.">
        <title>Genomes of Stigonematalean cyanobacteria (subsection V) and the evolution of oxygenic photosynthesis from prokaryotes to plastids.</title>
        <authorList>
            <person name="Dagan T."/>
            <person name="Roettger M."/>
            <person name="Stucken K."/>
            <person name="Landan G."/>
            <person name="Koch R."/>
            <person name="Major P."/>
            <person name="Gould S.B."/>
            <person name="Goremykin V.V."/>
            <person name="Rippka R."/>
            <person name="Tandeau de Marsac N."/>
            <person name="Gugger M."/>
            <person name="Lockhart P.J."/>
            <person name="Allen J.F."/>
            <person name="Brune I."/>
            <person name="Maus I."/>
            <person name="Puhler A."/>
            <person name="Martin W.F."/>
        </authorList>
    </citation>
    <scope>NUCLEOTIDE SEQUENCE [LARGE SCALE GENOMIC DNA]</scope>
    <source>
        <strain evidence="3 4">PCC 7110</strain>
    </source>
</reference>
<dbReference type="PROSITE" id="PS51186">
    <property type="entry name" value="GNAT"/>
    <property type="match status" value="1"/>
</dbReference>
<dbReference type="Pfam" id="PF00583">
    <property type="entry name" value="Acetyltransf_1"/>
    <property type="match status" value="1"/>
</dbReference>
<evidence type="ECO:0000313" key="4">
    <source>
        <dbReference type="Proteomes" id="UP000076925"/>
    </source>
</evidence>
<dbReference type="RefSeq" id="WP_017747035.1">
    <property type="nucleotide sequence ID" value="NZ_KQ976354.1"/>
</dbReference>
<organism evidence="3 4">
    <name type="scientific">Scytonema hofmannii PCC 7110</name>
    <dbReference type="NCBI Taxonomy" id="128403"/>
    <lineage>
        <taxon>Bacteria</taxon>
        <taxon>Bacillati</taxon>
        <taxon>Cyanobacteriota</taxon>
        <taxon>Cyanophyceae</taxon>
        <taxon>Nostocales</taxon>
        <taxon>Scytonemataceae</taxon>
        <taxon>Scytonema</taxon>
    </lineage>
</organism>
<dbReference type="AlphaFoldDB" id="A0A139X5W2"/>
<dbReference type="GO" id="GO:0008080">
    <property type="term" value="F:N-acetyltransferase activity"/>
    <property type="evidence" value="ECO:0007669"/>
    <property type="project" value="InterPro"/>
</dbReference>
<name>A0A139X5W2_9CYAN</name>
<dbReference type="OrthoDB" id="5419426at2"/>
<dbReference type="InterPro" id="IPR016181">
    <property type="entry name" value="Acyl_CoA_acyltransferase"/>
</dbReference>
<evidence type="ECO:0000313" key="3">
    <source>
        <dbReference type="EMBL" id="KYC40065.1"/>
    </source>
</evidence>
<dbReference type="STRING" id="128403.WA1_29360"/>
<dbReference type="InterPro" id="IPR000182">
    <property type="entry name" value="GNAT_dom"/>
</dbReference>
<proteinExistence type="predicted"/>
<accession>A0A139X5W2</accession>
<dbReference type="PANTHER" id="PTHR13947:SF37">
    <property type="entry name" value="LD18367P"/>
    <property type="match status" value="1"/>
</dbReference>
<dbReference type="Gene3D" id="3.40.630.30">
    <property type="match status" value="1"/>
</dbReference>
<dbReference type="EMBL" id="ANNX02000031">
    <property type="protein sequence ID" value="KYC40065.1"/>
    <property type="molecule type" value="Genomic_DNA"/>
</dbReference>
<dbReference type="Proteomes" id="UP000076925">
    <property type="component" value="Unassembled WGS sequence"/>
</dbReference>
<feature type="domain" description="N-acetyltransferase" evidence="2">
    <location>
        <begin position="19"/>
        <end position="170"/>
    </location>
</feature>
<dbReference type="InterPro" id="IPR050769">
    <property type="entry name" value="NAT_camello-type"/>
</dbReference>
<evidence type="ECO:0000259" key="2">
    <source>
        <dbReference type="PROSITE" id="PS51186"/>
    </source>
</evidence>
<keyword evidence="1 3" id="KW-0808">Transferase</keyword>
<sequence>MLKQSNVIYVEGYHPGYIGRITELHGVYYNRCWGVGAEFEILMARELCDFCEQYDTERDLLLIARADERLIGSIAVQGNTDRSSNQHEARLRWFILDPVYQGQGIGKALLQQALHFCRKKAFPKLYLWTVDGLPQSKYLYETFGFQVVAQELDIRYGISLLSLKMEMQLE</sequence>
<comment type="caution">
    <text evidence="3">The sequence shown here is derived from an EMBL/GenBank/DDBJ whole genome shotgun (WGS) entry which is preliminary data.</text>
</comment>
<protein>
    <submittedName>
        <fullName evidence="3">Acetyltransferase</fullName>
    </submittedName>
</protein>
<gene>
    <name evidence="3" type="ORF">WA1_29360</name>
</gene>
<evidence type="ECO:0000256" key="1">
    <source>
        <dbReference type="ARBA" id="ARBA00022679"/>
    </source>
</evidence>
<dbReference type="SUPFAM" id="SSF55729">
    <property type="entry name" value="Acyl-CoA N-acyltransferases (Nat)"/>
    <property type="match status" value="1"/>
</dbReference>
<dbReference type="PANTHER" id="PTHR13947">
    <property type="entry name" value="GNAT FAMILY N-ACETYLTRANSFERASE"/>
    <property type="match status" value="1"/>
</dbReference>
<keyword evidence="4" id="KW-1185">Reference proteome</keyword>